<reference evidence="1 2" key="1">
    <citation type="submission" date="2024-09" db="EMBL/GenBank/DDBJ databases">
        <authorList>
            <person name="Sun Q."/>
            <person name="Mori K."/>
        </authorList>
    </citation>
    <scope>NUCLEOTIDE SEQUENCE [LARGE SCALE GENOMIC DNA]</scope>
    <source>
        <strain evidence="1 2">NCAIM B.02415</strain>
    </source>
</reference>
<protein>
    <submittedName>
        <fullName evidence="1">Uncharacterized protein</fullName>
    </submittedName>
</protein>
<comment type="caution">
    <text evidence="1">The sequence shown here is derived from an EMBL/GenBank/DDBJ whole genome shotgun (WGS) entry which is preliminary data.</text>
</comment>
<dbReference type="RefSeq" id="WP_377025522.1">
    <property type="nucleotide sequence ID" value="NZ_JBHLTS010000076.1"/>
</dbReference>
<evidence type="ECO:0000313" key="2">
    <source>
        <dbReference type="Proteomes" id="UP001589828"/>
    </source>
</evidence>
<proteinExistence type="predicted"/>
<keyword evidence="2" id="KW-1185">Reference proteome</keyword>
<dbReference type="EMBL" id="JBHLTS010000076">
    <property type="protein sequence ID" value="MFC0517787.1"/>
    <property type="molecule type" value="Genomic_DNA"/>
</dbReference>
<sequence>MGQRANYILIENFQQAIHYNHWRANCITSDLYLGEKRFIDFVRSCKLVNVLLDEVWIEGCVIINIDKKSLYFWSLEFGTTSATEFYLKELRGKWKNWSLNLVYNKMYDIEQILNINYISLQEQFPLPINTADEIINDEVSEFGNTVIIIKTPIRTHITQLGDVSLAGILNYGEGVVDILLNKKEHPLPTEEEDKAFAALIIDLVHKAIIIDNSEFGLWEQCQNRWDGYSFKMGDFGYIGVLKLANINVVPLIMTTEKIKIAFEDLVKRSESFDPVEMAERLLQEDKDIKFSEDFFDTVKPQLTFTEKAIKTIGKLFNTKKAQ</sequence>
<dbReference type="Proteomes" id="UP001589828">
    <property type="component" value="Unassembled WGS sequence"/>
</dbReference>
<gene>
    <name evidence="1" type="ORF">ACFFGT_26475</name>
</gene>
<evidence type="ECO:0000313" key="1">
    <source>
        <dbReference type="EMBL" id="MFC0517787.1"/>
    </source>
</evidence>
<accession>A0ABV6LEA9</accession>
<organism evidence="1 2">
    <name type="scientific">Mucilaginibacter angelicae</name>
    <dbReference type="NCBI Taxonomy" id="869718"/>
    <lineage>
        <taxon>Bacteria</taxon>
        <taxon>Pseudomonadati</taxon>
        <taxon>Bacteroidota</taxon>
        <taxon>Sphingobacteriia</taxon>
        <taxon>Sphingobacteriales</taxon>
        <taxon>Sphingobacteriaceae</taxon>
        <taxon>Mucilaginibacter</taxon>
    </lineage>
</organism>
<name>A0ABV6LEA9_9SPHI</name>